<dbReference type="Pfam" id="PF05362">
    <property type="entry name" value="Lon_C"/>
    <property type="match status" value="1"/>
</dbReference>
<comment type="catalytic activity">
    <reaction evidence="9 10 13">
        <text>Hydrolysis of proteins in presence of ATP.</text>
        <dbReference type="EC" id="3.4.21.53"/>
    </reaction>
</comment>
<evidence type="ECO:0000259" key="15">
    <source>
        <dbReference type="PROSITE" id="PS51786"/>
    </source>
</evidence>
<keyword evidence="3 9" id="KW-0645">Protease</keyword>
<keyword evidence="5 9" id="KW-0378">Hydrolase</keyword>
<feature type="active site" evidence="9 11">
    <location>
        <position position="683"/>
    </location>
</feature>
<evidence type="ECO:0000256" key="8">
    <source>
        <dbReference type="ARBA" id="ARBA00023016"/>
    </source>
</evidence>
<feature type="active site" evidence="9 11">
    <location>
        <position position="726"/>
    </location>
</feature>
<dbReference type="Pfam" id="PF02190">
    <property type="entry name" value="LON_substr_bdg"/>
    <property type="match status" value="1"/>
</dbReference>
<sequence>MKDFLRLELPVLPLRNTVVLPHTTTGVDVGRLKSKRAVEEALSADRLLFLVTQKDPEVDDPAPEDLYAVGTLAVVKQAMRLPDGTLQVMVEARSRARLLSYVAAPYLRAVGEAIPEPPLKDPELARVLVNEVQEAFERYLQNHKTLRLDRYQQEAVKSTRDPAILADLVAHHATWTLEEKQTILETPEVEERLKRVLALLLRDLERFELDKKIAARVKEQMDQNQREYYLREQMKAIQKELGGGEDFLTEIEELRERIEKKGMPEPVKEKALKELKRLERMQPGSPEATVSRTYLDWLLEVPWTEADPEVLDISVTKRVLDEDHYGLKDVKERILEYLAVRQLTKEKEVRGHAPILCFVGPPGVGKTSLGKSIARSMNRRFHRISLGGVRDEAEIRGHRRTYIGALPGKIIQGMKQVGVVNPVFLLDEIDKLSSDWRGDPAAALLEVLDPEQNHTFTDHYLDVPYDLSKVFFITTANTLSTIPRPLLDRMEVIEIPGYTLPEKRAIARHFRWPFQVKEAGLEGRLEITDRAIDRIVQEYTREAGVRNLDRELSKVARKAAKDYLERPWEGVRVVDAEDLEAYLGVPKYRPDRAEKEPQVGAAQGLAWTPYGGTLLTIEAVAVPGTGKVNLTGNLGEVMKESAHAALTYLRAHREEWGLPEGFHKDYDLHIHVPEGATPKDGPSAGITIATALASALTGRPVRMDIAMTGEITLRGRVLPIGGVKEKLLAAHQAGIHRVILPKENAAELKEVPEEILKDLEIHFVEEVGEVLKLLLLPPPPPPAVQPDRPQPGMGA</sequence>
<feature type="domain" description="Lon proteolytic" evidence="15">
    <location>
        <begin position="596"/>
        <end position="777"/>
    </location>
</feature>
<keyword evidence="7 9" id="KW-0067">ATP-binding</keyword>
<dbReference type="PIRSF" id="PIRSF001174">
    <property type="entry name" value="Lon_proteas"/>
    <property type="match status" value="1"/>
</dbReference>
<evidence type="ECO:0000256" key="9">
    <source>
        <dbReference type="HAMAP-Rule" id="MF_01973"/>
    </source>
</evidence>
<dbReference type="InterPro" id="IPR014721">
    <property type="entry name" value="Ribsml_uS5_D2-typ_fold_subgr"/>
</dbReference>
<evidence type="ECO:0000313" key="17">
    <source>
        <dbReference type="EMBL" id="AMA75785.1"/>
    </source>
</evidence>
<dbReference type="GO" id="GO:0004252">
    <property type="term" value="F:serine-type endopeptidase activity"/>
    <property type="evidence" value="ECO:0007669"/>
    <property type="project" value="UniProtKB-UniRule"/>
</dbReference>
<dbReference type="Gene3D" id="2.30.130.40">
    <property type="entry name" value="LON domain-like"/>
    <property type="match status" value="1"/>
</dbReference>
<dbReference type="InterPro" id="IPR015947">
    <property type="entry name" value="PUA-like_sf"/>
</dbReference>
<comment type="subunit">
    <text evidence="9 10">Homohexamer. Organized in a ring with a central cavity.</text>
</comment>
<dbReference type="Gene3D" id="1.20.58.1480">
    <property type="match status" value="1"/>
</dbReference>
<dbReference type="EC" id="3.4.21.53" evidence="9 10"/>
<protein>
    <recommendedName>
        <fullName evidence="9 10">Lon protease</fullName>
        <ecNumber evidence="9 10">3.4.21.53</ecNumber>
    </recommendedName>
    <alternativeName>
        <fullName evidence="9">ATP-dependent protease La</fullName>
    </alternativeName>
</protein>
<reference evidence="17 18" key="1">
    <citation type="submission" date="2016-01" db="EMBL/GenBank/DDBJ databases">
        <title>Genome sequence of Thermus parvatiensis, a thermophile isolated from a hot water spring.</title>
        <authorList>
            <person name="Tripathi C."/>
            <person name="Lal R."/>
        </authorList>
    </citation>
    <scope>NUCLEOTIDE SEQUENCE [LARGE SCALE GENOMIC DNA]</scope>
    <source>
        <strain evidence="17 18">RL</strain>
    </source>
</reference>
<dbReference type="InterPro" id="IPR027543">
    <property type="entry name" value="Lon_bac"/>
</dbReference>
<dbReference type="SMART" id="SM00464">
    <property type="entry name" value="LON"/>
    <property type="match status" value="1"/>
</dbReference>
<name>A0A0X8DD49_9DEIN</name>
<dbReference type="GO" id="GO:0004176">
    <property type="term" value="F:ATP-dependent peptidase activity"/>
    <property type="evidence" value="ECO:0007669"/>
    <property type="project" value="UniProtKB-UniRule"/>
</dbReference>
<evidence type="ECO:0000256" key="13">
    <source>
        <dbReference type="PROSITE-ProRule" id="PRU01122"/>
    </source>
</evidence>
<evidence type="ECO:0000256" key="1">
    <source>
        <dbReference type="ARBA" id="ARBA00004496"/>
    </source>
</evidence>
<evidence type="ECO:0000256" key="5">
    <source>
        <dbReference type="ARBA" id="ARBA00022801"/>
    </source>
</evidence>
<evidence type="ECO:0000256" key="10">
    <source>
        <dbReference type="PIRNR" id="PIRNR001174"/>
    </source>
</evidence>
<dbReference type="GO" id="GO:0043565">
    <property type="term" value="F:sequence-specific DNA binding"/>
    <property type="evidence" value="ECO:0007669"/>
    <property type="project" value="UniProtKB-UniRule"/>
</dbReference>
<dbReference type="InterPro" id="IPR008269">
    <property type="entry name" value="Lon_proteolytic"/>
</dbReference>
<evidence type="ECO:0000256" key="3">
    <source>
        <dbReference type="ARBA" id="ARBA00022670"/>
    </source>
</evidence>
<comment type="induction">
    <text evidence="9">By heat shock.</text>
</comment>
<feature type="binding site" evidence="9 12">
    <location>
        <begin position="360"/>
        <end position="367"/>
    </location>
    <ligand>
        <name>ATP</name>
        <dbReference type="ChEBI" id="CHEBI:30616"/>
    </ligand>
</feature>
<evidence type="ECO:0000256" key="2">
    <source>
        <dbReference type="ARBA" id="ARBA00022490"/>
    </source>
</evidence>
<dbReference type="InterPro" id="IPR054594">
    <property type="entry name" value="Lon_lid"/>
</dbReference>
<keyword evidence="2 9" id="KW-0963">Cytoplasm</keyword>
<dbReference type="Pfam" id="PF22667">
    <property type="entry name" value="Lon_lid"/>
    <property type="match status" value="1"/>
</dbReference>
<feature type="domain" description="Lon N-terminal" evidence="16">
    <location>
        <begin position="9"/>
        <end position="204"/>
    </location>
</feature>
<dbReference type="KEGG" id="tpar:AV541_06880"/>
<dbReference type="PROSITE" id="PS51787">
    <property type="entry name" value="LON_N"/>
    <property type="match status" value="1"/>
</dbReference>
<dbReference type="InterPro" id="IPR027417">
    <property type="entry name" value="P-loop_NTPase"/>
</dbReference>
<dbReference type="SUPFAM" id="SSF54211">
    <property type="entry name" value="Ribosomal protein S5 domain 2-like"/>
    <property type="match status" value="1"/>
</dbReference>
<dbReference type="FunFam" id="1.20.5.5270:FF:000002">
    <property type="entry name" value="Lon protease homolog"/>
    <property type="match status" value="1"/>
</dbReference>
<dbReference type="CDD" id="cd19500">
    <property type="entry name" value="RecA-like_Lon"/>
    <property type="match status" value="1"/>
</dbReference>
<dbReference type="InterPro" id="IPR027065">
    <property type="entry name" value="Lon_Prtase"/>
</dbReference>
<dbReference type="GO" id="GO:0006515">
    <property type="term" value="P:protein quality control for misfolded or incompletely synthesized proteins"/>
    <property type="evidence" value="ECO:0007669"/>
    <property type="project" value="UniProtKB-UniRule"/>
</dbReference>
<keyword evidence="4 9" id="KW-0547">Nucleotide-binding</keyword>
<evidence type="ECO:0000259" key="16">
    <source>
        <dbReference type="PROSITE" id="PS51787"/>
    </source>
</evidence>
<dbReference type="Pfam" id="PF00004">
    <property type="entry name" value="AAA"/>
    <property type="match status" value="1"/>
</dbReference>
<evidence type="ECO:0000256" key="4">
    <source>
        <dbReference type="ARBA" id="ARBA00022741"/>
    </source>
</evidence>
<evidence type="ECO:0000256" key="12">
    <source>
        <dbReference type="PIRSR" id="PIRSR001174-2"/>
    </source>
</evidence>
<dbReference type="PANTHER" id="PTHR10046">
    <property type="entry name" value="ATP DEPENDENT LON PROTEASE FAMILY MEMBER"/>
    <property type="match status" value="1"/>
</dbReference>
<organism evidence="17 18">
    <name type="scientific">Thermus parvatiensis</name>
    <dbReference type="NCBI Taxonomy" id="456163"/>
    <lineage>
        <taxon>Bacteria</taxon>
        <taxon>Thermotogati</taxon>
        <taxon>Deinococcota</taxon>
        <taxon>Deinococci</taxon>
        <taxon>Thermales</taxon>
        <taxon>Thermaceae</taxon>
        <taxon>Thermus</taxon>
    </lineage>
</organism>
<dbReference type="Gene3D" id="1.10.8.60">
    <property type="match status" value="1"/>
</dbReference>
<evidence type="ECO:0000313" key="18">
    <source>
        <dbReference type="Proteomes" id="UP000061630"/>
    </source>
</evidence>
<evidence type="ECO:0000256" key="14">
    <source>
        <dbReference type="RuleBase" id="RU000591"/>
    </source>
</evidence>
<dbReference type="GO" id="GO:0005737">
    <property type="term" value="C:cytoplasm"/>
    <property type="evidence" value="ECO:0007669"/>
    <property type="project" value="UniProtKB-SubCell"/>
</dbReference>
<dbReference type="InterPro" id="IPR003111">
    <property type="entry name" value="Lon_prtase_N"/>
</dbReference>
<dbReference type="PROSITE" id="PS51786">
    <property type="entry name" value="LON_PROTEOLYTIC"/>
    <property type="match status" value="1"/>
</dbReference>
<comment type="similarity">
    <text evidence="9 10 13 14">Belongs to the peptidase S16 family.</text>
</comment>
<dbReference type="PRINTS" id="PR00830">
    <property type="entry name" value="ENDOLAPTASE"/>
</dbReference>
<dbReference type="NCBIfam" id="TIGR00763">
    <property type="entry name" value="lon"/>
    <property type="match status" value="1"/>
</dbReference>
<evidence type="ECO:0000256" key="11">
    <source>
        <dbReference type="PIRSR" id="PIRSR001174-1"/>
    </source>
</evidence>
<dbReference type="SMART" id="SM00382">
    <property type="entry name" value="AAA"/>
    <property type="match status" value="1"/>
</dbReference>
<dbReference type="Gene3D" id="1.20.5.5270">
    <property type="match status" value="1"/>
</dbReference>
<dbReference type="InterPro" id="IPR003593">
    <property type="entry name" value="AAA+_ATPase"/>
</dbReference>
<dbReference type="SUPFAM" id="SSF52540">
    <property type="entry name" value="P-loop containing nucleoside triphosphate hydrolases"/>
    <property type="match status" value="1"/>
</dbReference>
<dbReference type="SUPFAM" id="SSF88697">
    <property type="entry name" value="PUA domain-like"/>
    <property type="match status" value="1"/>
</dbReference>
<dbReference type="GO" id="GO:0005524">
    <property type="term" value="F:ATP binding"/>
    <property type="evidence" value="ECO:0007669"/>
    <property type="project" value="UniProtKB-UniRule"/>
</dbReference>
<dbReference type="PROSITE" id="PS01046">
    <property type="entry name" value="LON_SER"/>
    <property type="match status" value="1"/>
</dbReference>
<dbReference type="EMBL" id="CP014141">
    <property type="protein sequence ID" value="AMA75785.1"/>
    <property type="molecule type" value="Genomic_DNA"/>
</dbReference>
<dbReference type="InterPro" id="IPR003959">
    <property type="entry name" value="ATPase_AAA_core"/>
</dbReference>
<evidence type="ECO:0000256" key="7">
    <source>
        <dbReference type="ARBA" id="ARBA00022840"/>
    </source>
</evidence>
<dbReference type="Gene3D" id="3.40.50.300">
    <property type="entry name" value="P-loop containing nucleotide triphosphate hydrolases"/>
    <property type="match status" value="1"/>
</dbReference>
<proteinExistence type="evidence at transcript level"/>
<dbReference type="AlphaFoldDB" id="A0A0X8DD49"/>
<dbReference type="Gene3D" id="3.30.230.10">
    <property type="match status" value="1"/>
</dbReference>
<keyword evidence="8 9" id="KW-0346">Stress response</keyword>
<dbReference type="Proteomes" id="UP000061630">
    <property type="component" value="Chromosome"/>
</dbReference>
<keyword evidence="17" id="KW-0238">DNA-binding</keyword>
<dbReference type="InterPro" id="IPR004815">
    <property type="entry name" value="Lon_bac/euk-typ"/>
</dbReference>
<dbReference type="HAMAP" id="MF_01973">
    <property type="entry name" value="lon_bact"/>
    <property type="match status" value="1"/>
</dbReference>
<keyword evidence="6 9" id="KW-0720">Serine protease</keyword>
<dbReference type="FunFam" id="3.40.50.300:FF:000382">
    <property type="entry name" value="Lon protease homolog 2, peroxisomal"/>
    <property type="match status" value="1"/>
</dbReference>
<dbReference type="RefSeq" id="WP_060384563.1">
    <property type="nucleotide sequence ID" value="NZ_CP014141.1"/>
</dbReference>
<accession>A0A0X8DD49</accession>
<dbReference type="InterPro" id="IPR020568">
    <property type="entry name" value="Ribosomal_Su5_D2-typ_SF"/>
</dbReference>
<dbReference type="InterPro" id="IPR008268">
    <property type="entry name" value="Peptidase_S16_AS"/>
</dbReference>
<dbReference type="GO" id="GO:0034605">
    <property type="term" value="P:cellular response to heat"/>
    <property type="evidence" value="ECO:0007669"/>
    <property type="project" value="UniProtKB-UniRule"/>
</dbReference>
<dbReference type="InterPro" id="IPR046336">
    <property type="entry name" value="Lon_prtase_N_sf"/>
</dbReference>
<dbReference type="GO" id="GO:0016887">
    <property type="term" value="F:ATP hydrolysis activity"/>
    <property type="evidence" value="ECO:0007669"/>
    <property type="project" value="UniProtKB-UniRule"/>
</dbReference>
<comment type="function">
    <text evidence="9">ATP-dependent serine protease that mediates the selective degradation of mutant and abnormal proteins as well as certain short-lived regulatory proteins. Required for cellular homeostasis and for survival from DNA damage and developmental changes induced by stress. Degrades polypeptides processively to yield small peptide fragments that are 5 to 10 amino acids long. Binds to DNA in a double-stranded, site-specific manner.</text>
</comment>
<evidence type="ECO:0000256" key="6">
    <source>
        <dbReference type="ARBA" id="ARBA00022825"/>
    </source>
</evidence>
<comment type="subcellular location">
    <subcellularLocation>
        <location evidence="1 9 10">Cytoplasm</location>
    </subcellularLocation>
</comment>
<gene>
    <name evidence="9" type="primary">lon</name>
    <name evidence="17" type="ORF">AV541_06880</name>
</gene>